<evidence type="ECO:0000313" key="3">
    <source>
        <dbReference type="Proteomes" id="UP000288079"/>
    </source>
</evidence>
<reference evidence="2 3" key="1">
    <citation type="submission" date="2018-10" db="EMBL/GenBank/DDBJ databases">
        <title>Draft Genome Sequence of Bacteroides sp. KCTC 15687.</title>
        <authorList>
            <person name="Yu S.Y."/>
            <person name="Kim J.S."/>
            <person name="Oh B.S."/>
            <person name="Park S.H."/>
            <person name="Kang S.W."/>
            <person name="Park J.E."/>
            <person name="Choi S.H."/>
            <person name="Han K.I."/>
            <person name="Lee K.C."/>
            <person name="Eom M.K."/>
            <person name="Suh M.K."/>
            <person name="Lee D.H."/>
            <person name="Yoon H."/>
            <person name="Kim B."/>
            <person name="Yang S.J."/>
            <person name="Lee J.S."/>
            <person name="Lee J.H."/>
        </authorList>
    </citation>
    <scope>NUCLEOTIDE SEQUENCE [LARGE SCALE GENOMIC DNA]</scope>
    <source>
        <strain evidence="2 3">KCTC 15687</strain>
    </source>
</reference>
<dbReference type="EMBL" id="BHWB01000015">
    <property type="protein sequence ID" value="GCB36824.1"/>
    <property type="molecule type" value="Genomic_DNA"/>
</dbReference>
<feature type="region of interest" description="Disordered" evidence="1">
    <location>
        <begin position="19"/>
        <end position="71"/>
    </location>
</feature>
<accession>A0A401LZF5</accession>
<dbReference type="Proteomes" id="UP000288079">
    <property type="component" value="Unassembled WGS sequence"/>
</dbReference>
<feature type="compositionally biased region" description="Low complexity" evidence="1">
    <location>
        <begin position="20"/>
        <end position="34"/>
    </location>
</feature>
<evidence type="ECO:0000256" key="1">
    <source>
        <dbReference type="SAM" id="MobiDB-lite"/>
    </source>
</evidence>
<comment type="caution">
    <text evidence="2">The sequence shown here is derived from an EMBL/GenBank/DDBJ whole genome shotgun (WGS) entry which is preliminary data.</text>
</comment>
<evidence type="ECO:0000313" key="2">
    <source>
        <dbReference type="EMBL" id="GCB36824.1"/>
    </source>
</evidence>
<name>A0A401LZF5_9BACE</name>
<gene>
    <name evidence="2" type="ORF">KGMB02408_37690</name>
</gene>
<sequence>MHIIKNEYLHMSKNEYLHENNQNLNKNGYGNNDGENGGFTGGIKKASGERPLCRPARDGRDREDAFNPAVG</sequence>
<keyword evidence="3" id="KW-1185">Reference proteome</keyword>
<protein>
    <submittedName>
        <fullName evidence="2">Uncharacterized protein</fullName>
    </submittedName>
</protein>
<proteinExistence type="predicted"/>
<organism evidence="2 3">
    <name type="scientific">Bacteroides faecalis</name>
    <dbReference type="NCBI Taxonomy" id="2447885"/>
    <lineage>
        <taxon>Bacteria</taxon>
        <taxon>Pseudomonadati</taxon>
        <taxon>Bacteroidota</taxon>
        <taxon>Bacteroidia</taxon>
        <taxon>Bacteroidales</taxon>
        <taxon>Bacteroidaceae</taxon>
        <taxon>Bacteroides</taxon>
    </lineage>
</organism>
<feature type="compositionally biased region" description="Basic and acidic residues" evidence="1">
    <location>
        <begin position="46"/>
        <end position="65"/>
    </location>
</feature>
<dbReference type="AlphaFoldDB" id="A0A401LZF5"/>